<dbReference type="RefSeq" id="WP_050006682.1">
    <property type="nucleotide sequence ID" value="NZ_CAUEXJ010000057.1"/>
</dbReference>
<reference evidence="2" key="1">
    <citation type="submission" date="2015-02" db="EMBL/GenBank/DDBJ databases">
        <title>A novel member of the family Ruminococcaceae isolated from human feces.</title>
        <authorList>
            <person name="Shkoporov A.N."/>
            <person name="Chaplin A.V."/>
            <person name="Motuzova O.V."/>
            <person name="Kafarskaia L.I."/>
            <person name="Khokhlova E.V."/>
            <person name="Efimov B.A."/>
        </authorList>
    </citation>
    <scope>NUCLEOTIDE SEQUENCE [LARGE SCALE GENOMIC DNA]</scope>
    <source>
        <strain evidence="2">585-1</strain>
    </source>
</reference>
<reference evidence="3 5" key="2">
    <citation type="journal article" date="2019" name="Nat. Med.">
        <title>A library of human gut bacterial isolates paired with longitudinal multiomics data enables mechanistic microbiome research.</title>
        <authorList>
            <person name="Poyet M."/>
            <person name="Groussin M."/>
            <person name="Gibbons S.M."/>
            <person name="Avila-Pacheco J."/>
            <person name="Jiang X."/>
            <person name="Kearney S.M."/>
            <person name="Perrotta A.R."/>
            <person name="Berdy B."/>
            <person name="Zhao S."/>
            <person name="Lieberman T.D."/>
            <person name="Swanson P.K."/>
            <person name="Smith M."/>
            <person name="Roesemann S."/>
            <person name="Alexander J.E."/>
            <person name="Rich S.A."/>
            <person name="Livny J."/>
            <person name="Vlamakis H."/>
            <person name="Clish C."/>
            <person name="Bullock K."/>
            <person name="Deik A."/>
            <person name="Scott J."/>
            <person name="Pierce K.A."/>
            <person name="Xavier R.J."/>
            <person name="Alm E.J."/>
        </authorList>
    </citation>
    <scope>NUCLEOTIDE SEQUENCE [LARGE SCALE GENOMIC DNA]</scope>
    <source>
        <strain evidence="3 5">BIOML-A7</strain>
    </source>
</reference>
<evidence type="ECO:0000313" key="4">
    <source>
        <dbReference type="Proteomes" id="UP000032483"/>
    </source>
</evidence>
<dbReference type="EMBL" id="WMZR01000019">
    <property type="protein sequence ID" value="MTS52576.1"/>
    <property type="molecule type" value="Genomic_DNA"/>
</dbReference>
<keyword evidence="1" id="KW-0472">Membrane</keyword>
<keyword evidence="1" id="KW-1133">Transmembrane helix</keyword>
<feature type="transmembrane region" description="Helical" evidence="1">
    <location>
        <begin position="163"/>
        <end position="184"/>
    </location>
</feature>
<feature type="transmembrane region" description="Helical" evidence="1">
    <location>
        <begin position="20"/>
        <end position="42"/>
    </location>
</feature>
<protein>
    <submittedName>
        <fullName evidence="2">Uncharacterized protein</fullName>
    </submittedName>
</protein>
<name>A0A0D8IUZ7_9FIRM</name>
<comment type="caution">
    <text evidence="2">The sequence shown here is derived from an EMBL/GenBank/DDBJ whole genome shotgun (WGS) entry which is preliminary data.</text>
</comment>
<dbReference type="Proteomes" id="UP000032483">
    <property type="component" value="Unassembled WGS sequence"/>
</dbReference>
<keyword evidence="1" id="KW-0812">Transmembrane</keyword>
<dbReference type="AlphaFoldDB" id="A0A0D8IUZ7"/>
<organism evidence="2 4">
    <name type="scientific">Ruthenibacterium lactatiformans</name>
    <dbReference type="NCBI Taxonomy" id="1550024"/>
    <lineage>
        <taxon>Bacteria</taxon>
        <taxon>Bacillati</taxon>
        <taxon>Bacillota</taxon>
        <taxon>Clostridia</taxon>
        <taxon>Eubacteriales</taxon>
        <taxon>Oscillospiraceae</taxon>
        <taxon>Ruthenibacterium</taxon>
    </lineage>
</organism>
<proteinExistence type="predicted"/>
<accession>A0A0D8IUZ7</accession>
<evidence type="ECO:0000313" key="5">
    <source>
        <dbReference type="Proteomes" id="UP000449193"/>
    </source>
</evidence>
<evidence type="ECO:0000313" key="2">
    <source>
        <dbReference type="EMBL" id="KJF38294.1"/>
    </source>
</evidence>
<keyword evidence="4" id="KW-1185">Reference proteome</keyword>
<evidence type="ECO:0000313" key="3">
    <source>
        <dbReference type="EMBL" id="MTS52576.1"/>
    </source>
</evidence>
<evidence type="ECO:0000256" key="1">
    <source>
        <dbReference type="SAM" id="Phobius"/>
    </source>
</evidence>
<gene>
    <name evidence="3" type="ORF">GMD52_13680</name>
    <name evidence="2" type="ORF">TQ39_18955</name>
</gene>
<sequence length="193" mass="21212">MTTVRDPQKKKRAPSKGRVLLWAGVFLLNFVLLTAAVSLAVFPQAGPLTAERLARLPYFEGCELLDVHTRAGGSARLFGQSDADWVLYRNSAGETRLVGVSWSLYTSRFRIDEKTDAAVPGDRLYHTAQVQSGSGLYEVSVQTQDRIMDARCIAGMQAPQSSVWLYISLALGLTLLEAAVPLFIQRRRKGALA</sequence>
<dbReference type="Proteomes" id="UP000449193">
    <property type="component" value="Unassembled WGS sequence"/>
</dbReference>
<dbReference type="EMBL" id="JXXK01000054">
    <property type="protein sequence ID" value="KJF38294.1"/>
    <property type="molecule type" value="Genomic_DNA"/>
</dbReference>
<dbReference type="GeneID" id="42858613"/>